<gene>
    <name evidence="1" type="ordered locus">Dole_2291</name>
</gene>
<dbReference type="RefSeq" id="WP_012175707.1">
    <property type="nucleotide sequence ID" value="NC_009943.1"/>
</dbReference>
<dbReference type="InterPro" id="IPR036527">
    <property type="entry name" value="SCP2_sterol-bd_dom_sf"/>
</dbReference>
<protein>
    <recommendedName>
        <fullName evidence="3">SCP2 domain-containing protein</fullName>
    </recommendedName>
</protein>
<evidence type="ECO:0000313" key="1">
    <source>
        <dbReference type="EMBL" id="ABW68095.1"/>
    </source>
</evidence>
<evidence type="ECO:0008006" key="3">
    <source>
        <dbReference type="Google" id="ProtNLM"/>
    </source>
</evidence>
<proteinExistence type="predicted"/>
<organism evidence="1 2">
    <name type="scientific">Desulfosudis oleivorans (strain DSM 6200 / JCM 39069 / Hxd3)</name>
    <name type="common">Desulfococcus oleovorans</name>
    <dbReference type="NCBI Taxonomy" id="96561"/>
    <lineage>
        <taxon>Bacteria</taxon>
        <taxon>Pseudomonadati</taxon>
        <taxon>Thermodesulfobacteriota</taxon>
        <taxon>Desulfobacteria</taxon>
        <taxon>Desulfobacterales</taxon>
        <taxon>Desulfosudaceae</taxon>
        <taxon>Desulfosudis</taxon>
    </lineage>
</organism>
<name>A8ZV05_DESOH</name>
<dbReference type="eggNOG" id="ENOG50321AX">
    <property type="taxonomic scope" value="Bacteria"/>
</dbReference>
<evidence type="ECO:0000313" key="2">
    <source>
        <dbReference type="Proteomes" id="UP000008561"/>
    </source>
</evidence>
<dbReference type="HOGENOM" id="CLU_128120_1_0_7"/>
<reference evidence="1 2" key="1">
    <citation type="submission" date="2007-10" db="EMBL/GenBank/DDBJ databases">
        <title>Complete sequence of Desulfococcus oleovorans Hxd3.</title>
        <authorList>
            <consortium name="US DOE Joint Genome Institute"/>
            <person name="Copeland A."/>
            <person name="Lucas S."/>
            <person name="Lapidus A."/>
            <person name="Barry K."/>
            <person name="Glavina del Rio T."/>
            <person name="Dalin E."/>
            <person name="Tice H."/>
            <person name="Pitluck S."/>
            <person name="Kiss H."/>
            <person name="Brettin T."/>
            <person name="Bruce D."/>
            <person name="Detter J.C."/>
            <person name="Han C."/>
            <person name="Schmutz J."/>
            <person name="Larimer F."/>
            <person name="Land M."/>
            <person name="Hauser L."/>
            <person name="Kyrpides N."/>
            <person name="Kim E."/>
            <person name="Wawrik B."/>
            <person name="Richardson P."/>
        </authorList>
    </citation>
    <scope>NUCLEOTIDE SEQUENCE [LARGE SCALE GENOMIC DNA]</scope>
    <source>
        <strain evidence="2">DSM 6200 / JCM 39069 / Hxd3</strain>
    </source>
</reference>
<dbReference type="KEGG" id="dol:Dole_2291"/>
<dbReference type="OrthoDB" id="5420067at2"/>
<accession>A8ZV05</accession>
<dbReference type="STRING" id="96561.Dole_2291"/>
<dbReference type="SUPFAM" id="SSF55718">
    <property type="entry name" value="SCP-like"/>
    <property type="match status" value="1"/>
</dbReference>
<keyword evidence="2" id="KW-1185">Reference proteome</keyword>
<dbReference type="AlphaFoldDB" id="A8ZV05"/>
<dbReference type="EMBL" id="CP000859">
    <property type="protein sequence ID" value="ABW68095.1"/>
    <property type="molecule type" value="Genomic_DNA"/>
</dbReference>
<dbReference type="Proteomes" id="UP000008561">
    <property type="component" value="Chromosome"/>
</dbReference>
<sequence length="177" mass="20395">MASPSRYYQIKPGRKHIQTSIVRLVFLSLGHAFQTAYRLDPEVKKEIDAWPETVCIVMNVEPDGPCMTLVKRNGTFQYLGEKEIVNADVVIAIKNVEFIFRMMMGLMSMPRIIAENRQYVKGDLVLASSIIRCMNRVQALMLPVITGLYIKKVPKFSWLMVRNRIIFWTWGVLGQVK</sequence>